<dbReference type="Gene3D" id="1.20.120.1770">
    <property type="match status" value="1"/>
</dbReference>
<evidence type="ECO:0000313" key="11">
    <source>
        <dbReference type="Proteomes" id="UP000624244"/>
    </source>
</evidence>
<dbReference type="Proteomes" id="UP000624244">
    <property type="component" value="Unassembled WGS sequence"/>
</dbReference>
<feature type="transmembrane region" description="Helical" evidence="8">
    <location>
        <begin position="139"/>
        <end position="159"/>
    </location>
</feature>
<dbReference type="GO" id="GO:0016020">
    <property type="term" value="C:membrane"/>
    <property type="evidence" value="ECO:0007669"/>
    <property type="project" value="UniProtKB-SubCell"/>
</dbReference>
<dbReference type="EMBL" id="WNKQ01000009">
    <property type="protein sequence ID" value="KAF5849245.1"/>
    <property type="molecule type" value="Genomic_DNA"/>
</dbReference>
<dbReference type="PANTHER" id="PTHR47797:SF1">
    <property type="entry name" value="CYTOCHROME B561 DOMAIN-CONTAINING PROTEIN-RELATED"/>
    <property type="match status" value="1"/>
</dbReference>
<evidence type="ECO:0000256" key="2">
    <source>
        <dbReference type="ARBA" id="ARBA00022448"/>
    </source>
</evidence>
<evidence type="ECO:0000256" key="6">
    <source>
        <dbReference type="ARBA" id="ARBA00023136"/>
    </source>
</evidence>
<feature type="transmembrane region" description="Helical" evidence="8">
    <location>
        <begin position="211"/>
        <end position="235"/>
    </location>
</feature>
<evidence type="ECO:0000256" key="3">
    <source>
        <dbReference type="ARBA" id="ARBA00022692"/>
    </source>
</evidence>
<evidence type="ECO:0000256" key="7">
    <source>
        <dbReference type="SAM" id="MobiDB-lite"/>
    </source>
</evidence>
<keyword evidence="3 8" id="KW-0812">Transmembrane</keyword>
<keyword evidence="6 8" id="KW-0472">Membrane</keyword>
<keyword evidence="4" id="KW-0249">Electron transport</keyword>
<protein>
    <recommendedName>
        <fullName evidence="9">Cytochrome b561 domain-containing protein</fullName>
    </recommendedName>
</protein>
<reference evidence="10" key="1">
    <citation type="submission" date="2019-11" db="EMBL/GenBank/DDBJ databases">
        <title>Bipolaris sorokiniana Genome sequencing.</title>
        <authorList>
            <person name="Wang H."/>
        </authorList>
    </citation>
    <scope>NUCLEOTIDE SEQUENCE</scope>
</reference>
<feature type="transmembrane region" description="Helical" evidence="8">
    <location>
        <begin position="103"/>
        <end position="127"/>
    </location>
</feature>
<feature type="domain" description="Cytochrome b561" evidence="9">
    <location>
        <begin position="67"/>
        <end position="266"/>
    </location>
</feature>
<feature type="compositionally biased region" description="Polar residues" evidence="7">
    <location>
        <begin position="56"/>
        <end position="65"/>
    </location>
</feature>
<evidence type="ECO:0000313" key="10">
    <source>
        <dbReference type="EMBL" id="KAF5849245.1"/>
    </source>
</evidence>
<feature type="transmembrane region" description="Helical" evidence="8">
    <location>
        <begin position="171"/>
        <end position="191"/>
    </location>
</feature>
<proteinExistence type="predicted"/>
<comment type="caution">
    <text evidence="10">The sequence shown here is derived from an EMBL/GenBank/DDBJ whole genome shotgun (WGS) entry which is preliminary data.</text>
</comment>
<name>A0A8H5ZJG6_COCSA</name>
<dbReference type="CDD" id="cd08760">
    <property type="entry name" value="Cyt_b561_FRRS1_like"/>
    <property type="match status" value="1"/>
</dbReference>
<evidence type="ECO:0000256" key="8">
    <source>
        <dbReference type="SAM" id="Phobius"/>
    </source>
</evidence>
<gene>
    <name evidence="10" type="ORF">GGP41_006167</name>
</gene>
<feature type="region of interest" description="Disordered" evidence="7">
    <location>
        <begin position="48"/>
        <end position="69"/>
    </location>
</feature>
<feature type="transmembrane region" description="Helical" evidence="8">
    <location>
        <begin position="247"/>
        <end position="267"/>
    </location>
</feature>
<accession>A0A8H5ZJG6</accession>
<dbReference type="InterPro" id="IPR006593">
    <property type="entry name" value="Cyt_b561/ferric_Rdtase_TM"/>
</dbReference>
<evidence type="ECO:0000256" key="1">
    <source>
        <dbReference type="ARBA" id="ARBA00004370"/>
    </source>
</evidence>
<dbReference type="SMART" id="SM00665">
    <property type="entry name" value="B561"/>
    <property type="match status" value="1"/>
</dbReference>
<comment type="subcellular location">
    <subcellularLocation>
        <location evidence="1">Membrane</location>
    </subcellularLocation>
</comment>
<dbReference type="PROSITE" id="PS50939">
    <property type="entry name" value="CYTOCHROME_B561"/>
    <property type="match status" value="1"/>
</dbReference>
<organism evidence="10 11">
    <name type="scientific">Cochliobolus sativus</name>
    <name type="common">Common root rot and spot blotch fungus</name>
    <name type="synonym">Bipolaris sorokiniana</name>
    <dbReference type="NCBI Taxonomy" id="45130"/>
    <lineage>
        <taxon>Eukaryota</taxon>
        <taxon>Fungi</taxon>
        <taxon>Dikarya</taxon>
        <taxon>Ascomycota</taxon>
        <taxon>Pezizomycotina</taxon>
        <taxon>Dothideomycetes</taxon>
        <taxon>Pleosporomycetidae</taxon>
        <taxon>Pleosporales</taxon>
        <taxon>Pleosporineae</taxon>
        <taxon>Pleosporaceae</taxon>
        <taxon>Bipolaris</taxon>
    </lineage>
</organism>
<dbReference type="AlphaFoldDB" id="A0A8H5ZJG6"/>
<evidence type="ECO:0000256" key="4">
    <source>
        <dbReference type="ARBA" id="ARBA00022982"/>
    </source>
</evidence>
<keyword evidence="2" id="KW-0813">Transport</keyword>
<keyword evidence="5 8" id="KW-1133">Transmembrane helix</keyword>
<sequence>MFPSIGCARLFGHIHATQFNVAPPIMTFSTRTLLLSLATTIVSAQFGPGPGDRWSPGSSDEWSSGTYGGEGDDASSDYATQYGSDGANGGFADADSESRRKLIAAHGVLAALAFVLFFPLGSILIRLGTFRGLWIVHGLFQLFAYTVYLAAFGIGVWMINDMPVSLLDNYHPIIGIIVFVMLFFQPILGFIHHLQYKKYTRRTVWSHCHLWLGRILITLGMINGGLGLLLASGAPAFTGIAASRGQMIAYGVAAGMMWVLWVVSAVYGERRSALSRKAALNKEVGVAEQPRHVPSKGAYA</sequence>
<dbReference type="PANTHER" id="PTHR47797">
    <property type="entry name" value="DEHYDROGENASE, PUTATIVE (AFU_ORTHOLOGUE AFUA_8G05805)-RELATED"/>
    <property type="match status" value="1"/>
</dbReference>
<evidence type="ECO:0000259" key="9">
    <source>
        <dbReference type="PROSITE" id="PS50939"/>
    </source>
</evidence>
<evidence type="ECO:0000256" key="5">
    <source>
        <dbReference type="ARBA" id="ARBA00022989"/>
    </source>
</evidence>